<evidence type="ECO:0008006" key="3">
    <source>
        <dbReference type="Google" id="ProtNLM"/>
    </source>
</evidence>
<protein>
    <recommendedName>
        <fullName evidence="3">Serine/threonine-protein kinase RsbW</fullName>
    </recommendedName>
</protein>
<sequence>MVTITVAPQRVSVMRSVVESLLLRLDFSVEATADLMMAITEICEQIVDRSSRYRPVTCSVVVGPDAADGEVRGVIDALLPRFGQGIGWHLVQAAVDRVDVATEICSEGRDVTVSFRKLRESA</sequence>
<gene>
    <name evidence="1" type="ORF">ACFQ04_09015</name>
</gene>
<comment type="caution">
    <text evidence="1">The sequence shown here is derived from an EMBL/GenBank/DDBJ whole genome shotgun (WGS) entry which is preliminary data.</text>
</comment>
<reference evidence="2" key="1">
    <citation type="journal article" date="2019" name="Int. J. Syst. Evol. Microbiol.">
        <title>The Global Catalogue of Microorganisms (GCM) 10K type strain sequencing project: providing services to taxonomists for standard genome sequencing and annotation.</title>
        <authorList>
            <consortium name="The Broad Institute Genomics Platform"/>
            <consortium name="The Broad Institute Genome Sequencing Center for Infectious Disease"/>
            <person name="Wu L."/>
            <person name="Ma J."/>
        </authorList>
    </citation>
    <scope>NUCLEOTIDE SEQUENCE [LARGE SCALE GENOMIC DNA]</scope>
    <source>
        <strain evidence="2">CCUG 50873</strain>
    </source>
</reference>
<dbReference type="InterPro" id="IPR036890">
    <property type="entry name" value="HATPase_C_sf"/>
</dbReference>
<accession>A0ABW3G8C5</accession>
<dbReference type="RefSeq" id="WP_253646209.1">
    <property type="nucleotide sequence ID" value="NZ_BAAAMO010000002.1"/>
</dbReference>
<evidence type="ECO:0000313" key="2">
    <source>
        <dbReference type="Proteomes" id="UP001597068"/>
    </source>
</evidence>
<keyword evidence="2" id="KW-1185">Reference proteome</keyword>
<name>A0ABW3G8C5_9NOCA</name>
<dbReference type="EMBL" id="JBHTIL010000001">
    <property type="protein sequence ID" value="MFD0925875.1"/>
    <property type="molecule type" value="Genomic_DNA"/>
</dbReference>
<proteinExistence type="predicted"/>
<evidence type="ECO:0000313" key="1">
    <source>
        <dbReference type="EMBL" id="MFD0925875.1"/>
    </source>
</evidence>
<dbReference type="Proteomes" id="UP001597068">
    <property type="component" value="Unassembled WGS sequence"/>
</dbReference>
<dbReference type="Gene3D" id="3.30.565.10">
    <property type="entry name" value="Histidine kinase-like ATPase, C-terminal domain"/>
    <property type="match status" value="1"/>
</dbReference>
<organism evidence="1 2">
    <name type="scientific">Williamsia deligens</name>
    <dbReference type="NCBI Taxonomy" id="321325"/>
    <lineage>
        <taxon>Bacteria</taxon>
        <taxon>Bacillati</taxon>
        <taxon>Actinomycetota</taxon>
        <taxon>Actinomycetes</taxon>
        <taxon>Mycobacteriales</taxon>
        <taxon>Nocardiaceae</taxon>
        <taxon>Williamsia</taxon>
    </lineage>
</organism>